<dbReference type="PANTHER" id="PTHR13812:SF19">
    <property type="entry name" value="KETIMINE REDUCTASE MU-CRYSTALLIN"/>
    <property type="match status" value="1"/>
</dbReference>
<dbReference type="AlphaFoldDB" id="A0A9E6UK80"/>
<proteinExistence type="inferred from homology"/>
<dbReference type="Proteomes" id="UP000825701">
    <property type="component" value="Chromosome"/>
</dbReference>
<dbReference type="PANTHER" id="PTHR13812">
    <property type="entry name" value="KETIMINE REDUCTASE MU-CRYSTALLIN"/>
    <property type="match status" value="1"/>
</dbReference>
<organism evidence="2 3">
    <name type="scientific">Chenggangzhangella methanolivorans</name>
    <dbReference type="NCBI Taxonomy" id="1437009"/>
    <lineage>
        <taxon>Bacteria</taxon>
        <taxon>Pseudomonadati</taxon>
        <taxon>Pseudomonadota</taxon>
        <taxon>Alphaproteobacteria</taxon>
        <taxon>Hyphomicrobiales</taxon>
        <taxon>Methylopilaceae</taxon>
        <taxon>Chenggangzhangella</taxon>
    </lineage>
</organism>
<dbReference type="InterPro" id="IPR023401">
    <property type="entry name" value="ODC_N"/>
</dbReference>
<dbReference type="Gene3D" id="3.40.50.720">
    <property type="entry name" value="NAD(P)-binding Rossmann-like Domain"/>
    <property type="match status" value="1"/>
</dbReference>
<dbReference type="EMBL" id="CP081869">
    <property type="protein sequence ID" value="QZN98951.1"/>
    <property type="molecule type" value="Genomic_DNA"/>
</dbReference>
<dbReference type="InterPro" id="IPR036291">
    <property type="entry name" value="NAD(P)-bd_dom_sf"/>
</dbReference>
<evidence type="ECO:0000313" key="3">
    <source>
        <dbReference type="Proteomes" id="UP000825701"/>
    </source>
</evidence>
<dbReference type="GO" id="GO:0005737">
    <property type="term" value="C:cytoplasm"/>
    <property type="evidence" value="ECO:0007669"/>
    <property type="project" value="TreeGrafter"/>
</dbReference>
<accession>A0A9E6UK80</accession>
<dbReference type="InterPro" id="IPR003462">
    <property type="entry name" value="ODC_Mu_crystall"/>
</dbReference>
<dbReference type="InterPro" id="IPR054860">
    <property type="entry name" value="BhcD-like"/>
</dbReference>
<reference evidence="2" key="1">
    <citation type="submission" date="2021-08" db="EMBL/GenBank/DDBJ databases">
        <authorList>
            <person name="Zhang H."/>
            <person name="Xu M."/>
            <person name="Yu Z."/>
            <person name="Yang L."/>
            <person name="Cai Y."/>
        </authorList>
    </citation>
    <scope>NUCLEOTIDE SEQUENCE</scope>
    <source>
        <strain evidence="2">CHL1</strain>
    </source>
</reference>
<protein>
    <submittedName>
        <fullName evidence="2">Ornithine cyclodeaminase family protein</fullName>
    </submittedName>
</protein>
<dbReference type="Gene3D" id="3.30.1780.10">
    <property type="entry name" value="ornithine cyclodeaminase, domain 1"/>
    <property type="match status" value="1"/>
</dbReference>
<comment type="similarity">
    <text evidence="1">Belongs to the ornithine cyclodeaminase/mu-crystallin family.</text>
</comment>
<name>A0A9E6UK80_9HYPH</name>
<dbReference type="SUPFAM" id="SSF51735">
    <property type="entry name" value="NAD(P)-binding Rossmann-fold domains"/>
    <property type="match status" value="1"/>
</dbReference>
<dbReference type="Pfam" id="PF02423">
    <property type="entry name" value="OCD_Mu_crystall"/>
    <property type="match status" value="1"/>
</dbReference>
<dbReference type="PIRSF" id="PIRSF001439">
    <property type="entry name" value="CryM"/>
    <property type="match status" value="1"/>
</dbReference>
<evidence type="ECO:0000313" key="2">
    <source>
        <dbReference type="EMBL" id="QZN98951.1"/>
    </source>
</evidence>
<dbReference type="RefSeq" id="WP_261401944.1">
    <property type="nucleotide sequence ID" value="NZ_CP081869.1"/>
</dbReference>
<evidence type="ECO:0000256" key="1">
    <source>
        <dbReference type="ARBA" id="ARBA00008903"/>
    </source>
</evidence>
<keyword evidence="3" id="KW-1185">Reference proteome</keyword>
<gene>
    <name evidence="2" type="ORF">K6K41_18885</name>
</gene>
<dbReference type="NCBIfam" id="NF045643">
    <property type="entry name" value="ImmsucRedBhcD"/>
    <property type="match status" value="1"/>
</dbReference>
<sequence>MIIVPERDVAGLITPAECFEAVESVFASMASKAAYNFPVIREAIGHADALYGFKSGFDRQSLALGLKSGGFWPGNMAKGLTNHQSTVFLFDADTGRCKAVIGGNLLTALRTAAASSISIKHLARKDAKVIGMIGAGHQSTFQLRSALAQRAFEKVIGWNIEPEALTKLKDVAAEKGLLFEAVDLDRMGAEADVIITITSSFDPILKAAQVRPGVHLACMGTDTKGKQEVEAELVAKATVFTDEIAQSITIGECQHAIAAGLIKQDAIVELGAVINGDHPGRTSDEEITLFDGTGVGLQDLAVASKVAERASASGQGTDVDF</sequence>
<dbReference type="KEGG" id="cmet:K6K41_18885"/>